<evidence type="ECO:0000313" key="16">
    <source>
        <dbReference type="Proteomes" id="UP000621436"/>
    </source>
</evidence>
<protein>
    <recommendedName>
        <fullName evidence="11 12">DNA repair protein RadA</fullName>
    </recommendedName>
</protein>
<dbReference type="Pfam" id="PF13541">
    <property type="entry name" value="ChlI"/>
    <property type="match status" value="1"/>
</dbReference>
<sequence length="453" mass="50040">MAKPKKYYKCTECGYKSSNWMGKCSSCDSWNTFVEYMENKSKKNTENISRDITVKPLIEESIETDDERISVNINEVDRVLGGGLVKGSLVLLGGEPGIGKSTLTLQIAHKLAKNNNKILYISGEESANQISIRAKRLNAFNENIYIMSITDINSIHEHLNSSTYDLVIADSIQTIYDSQYDSSPGSTVQIREVTSSFMSFAKRENVPVIIIGHVTKKGQIAGPKLMEHMVDTVLYLSGESNNYRLLKGHKNRFGSVEEVGVFSMDGDGLCEVENPSNLFLRERPINSSGSTVVPISEGNRVILVELQALVAPSSYGNPQRIASGIDRGRANLILAVLEKRLGLNLSERDAHFNIVGGLNVKEPALDLALAAAIISSYLDYDIPSNAVFFGEIGLSGEVRSVQADNNRIKEAKKMDFSQIVLPKGNIKGNRFEKVDLHPISNVNELFKLIKNNF</sequence>
<gene>
    <name evidence="11 15" type="primary">radA</name>
    <name evidence="15" type="ORF">I0Q91_12915</name>
</gene>
<dbReference type="GO" id="GO:0008270">
    <property type="term" value="F:zinc ion binding"/>
    <property type="evidence" value="ECO:0007669"/>
    <property type="project" value="UniProtKB-KW"/>
</dbReference>
<proteinExistence type="inferred from homology"/>
<feature type="short sequence motif" description="RadA KNRFG motif" evidence="11">
    <location>
        <begin position="250"/>
        <end position="254"/>
    </location>
</feature>
<comment type="caution">
    <text evidence="15">The sequence shown here is derived from an EMBL/GenBank/DDBJ whole genome shotgun (WGS) entry which is preliminary data.</text>
</comment>
<dbReference type="PROSITE" id="PS50162">
    <property type="entry name" value="RECA_2"/>
    <property type="match status" value="1"/>
</dbReference>
<keyword evidence="10 11" id="KW-0234">DNA repair</keyword>
<dbReference type="SMART" id="SM00382">
    <property type="entry name" value="AAA"/>
    <property type="match status" value="1"/>
</dbReference>
<evidence type="ECO:0000259" key="14">
    <source>
        <dbReference type="PROSITE" id="PS50162"/>
    </source>
</evidence>
<dbReference type="GO" id="GO:0005829">
    <property type="term" value="C:cytosol"/>
    <property type="evidence" value="ECO:0007669"/>
    <property type="project" value="TreeGrafter"/>
</dbReference>
<accession>A0A931AWC5</accession>
<evidence type="ECO:0000256" key="1">
    <source>
        <dbReference type="ARBA" id="ARBA00022723"/>
    </source>
</evidence>
<evidence type="ECO:0000256" key="12">
    <source>
        <dbReference type="NCBIfam" id="TIGR00416"/>
    </source>
</evidence>
<keyword evidence="7 11" id="KW-0067">ATP-binding</keyword>
<name>A0A931AWC5_9FIRM</name>
<evidence type="ECO:0000256" key="3">
    <source>
        <dbReference type="ARBA" id="ARBA00022763"/>
    </source>
</evidence>
<dbReference type="InterPro" id="IPR027417">
    <property type="entry name" value="P-loop_NTPase"/>
</dbReference>
<dbReference type="InterPro" id="IPR004504">
    <property type="entry name" value="DNA_repair_RadA"/>
</dbReference>
<evidence type="ECO:0000256" key="13">
    <source>
        <dbReference type="RuleBase" id="RU003555"/>
    </source>
</evidence>
<dbReference type="NCBIfam" id="TIGR00416">
    <property type="entry name" value="sms"/>
    <property type="match status" value="1"/>
</dbReference>
<evidence type="ECO:0000256" key="8">
    <source>
        <dbReference type="ARBA" id="ARBA00023016"/>
    </source>
</evidence>
<dbReference type="InterPro" id="IPR041166">
    <property type="entry name" value="Rubredoxin_2"/>
</dbReference>
<keyword evidence="5" id="KW-0378">Hydrolase</keyword>
<dbReference type="HAMAP" id="MF_01498">
    <property type="entry name" value="RadA_bact"/>
    <property type="match status" value="1"/>
</dbReference>
<evidence type="ECO:0000256" key="9">
    <source>
        <dbReference type="ARBA" id="ARBA00023125"/>
    </source>
</evidence>
<keyword evidence="3 11" id="KW-0227">DNA damage</keyword>
<keyword evidence="16" id="KW-1185">Reference proteome</keyword>
<dbReference type="GO" id="GO:0005524">
    <property type="term" value="F:ATP binding"/>
    <property type="evidence" value="ECO:0007669"/>
    <property type="project" value="UniProtKB-UniRule"/>
</dbReference>
<dbReference type="Gene3D" id="3.40.50.300">
    <property type="entry name" value="P-loop containing nucleotide triphosphate hydrolases"/>
    <property type="match status" value="1"/>
</dbReference>
<comment type="similarity">
    <text evidence="11 13">Belongs to the RecA family. RadA subfamily.</text>
</comment>
<feature type="domain" description="RecA family profile 1" evidence="14">
    <location>
        <begin position="65"/>
        <end position="214"/>
    </location>
</feature>
<dbReference type="GO" id="GO:0140664">
    <property type="term" value="F:ATP-dependent DNA damage sensor activity"/>
    <property type="evidence" value="ECO:0007669"/>
    <property type="project" value="InterPro"/>
</dbReference>
<dbReference type="FunFam" id="3.40.50.300:FF:000050">
    <property type="entry name" value="DNA repair protein RadA"/>
    <property type="match status" value="1"/>
</dbReference>
<evidence type="ECO:0000256" key="10">
    <source>
        <dbReference type="ARBA" id="ARBA00023204"/>
    </source>
</evidence>
<dbReference type="SUPFAM" id="SSF52540">
    <property type="entry name" value="P-loop containing nucleoside triphosphate hydrolases"/>
    <property type="match status" value="1"/>
</dbReference>
<organism evidence="15 16">
    <name type="scientific">Halonatronomonas betaini</name>
    <dbReference type="NCBI Taxonomy" id="2778430"/>
    <lineage>
        <taxon>Bacteria</taxon>
        <taxon>Bacillati</taxon>
        <taxon>Bacillota</taxon>
        <taxon>Clostridia</taxon>
        <taxon>Halanaerobiales</taxon>
        <taxon>Halarsenatibacteraceae</taxon>
        <taxon>Halonatronomonas</taxon>
    </lineage>
</organism>
<evidence type="ECO:0000256" key="11">
    <source>
        <dbReference type="HAMAP-Rule" id="MF_01498"/>
    </source>
</evidence>
<feature type="region of interest" description="Lon-protease-like" evidence="11">
    <location>
        <begin position="349"/>
        <end position="453"/>
    </location>
</feature>
<evidence type="ECO:0000313" key="15">
    <source>
        <dbReference type="EMBL" id="MBF8437985.1"/>
    </source>
</evidence>
<keyword evidence="6 13" id="KW-0862">Zinc</keyword>
<evidence type="ECO:0000256" key="6">
    <source>
        <dbReference type="ARBA" id="ARBA00022833"/>
    </source>
</evidence>
<feature type="binding site" evidence="11">
    <location>
        <begin position="94"/>
        <end position="101"/>
    </location>
    <ligand>
        <name>ATP</name>
        <dbReference type="ChEBI" id="CHEBI:30616"/>
    </ligand>
</feature>
<comment type="domain">
    <text evidence="11">The middle region has homology to RecA with ATPase motifs including the RadA KNRFG motif, while the C-terminus is homologous to Lon protease.</text>
</comment>
<dbReference type="Pfam" id="PF13481">
    <property type="entry name" value="AAA_25"/>
    <property type="match status" value="1"/>
</dbReference>
<comment type="function">
    <text evidence="13">DNA-dependent ATPase involved in processing of recombination intermediates, plays a role in repairing DNA breaks. Stimulates the branch migration of RecA-mediated strand transfer reactions, allowing the 3' invading strand to extend heteroduplex DNA faster. Binds ssDNA in the presence of ADP but not other nucleotides, has ATPase activity that is stimulated by ssDNA and various branched DNA structures, but inhibited by SSB. Does not have RecA's homology-searching function.</text>
</comment>
<dbReference type="PANTHER" id="PTHR32472:SF10">
    <property type="entry name" value="DNA REPAIR PROTEIN RADA-LIKE PROTEIN"/>
    <property type="match status" value="1"/>
</dbReference>
<dbReference type="PRINTS" id="PR01874">
    <property type="entry name" value="DNAREPAIRADA"/>
</dbReference>
<dbReference type="InterPro" id="IPR020568">
    <property type="entry name" value="Ribosomal_Su5_D2-typ_SF"/>
</dbReference>
<reference evidence="15" key="1">
    <citation type="submission" date="2020-11" db="EMBL/GenBank/DDBJ databases">
        <title>Halonatronomonas betainensis gen. nov., sp. nov. a novel haloalkaliphilic representative of the family Halanaerobiacae capable of betaine degradation.</title>
        <authorList>
            <person name="Boltyanskaya Y."/>
            <person name="Kevbrin V."/>
            <person name="Detkova E."/>
            <person name="Grouzdev D.S."/>
            <person name="Koziaeva V."/>
            <person name="Zhilina T."/>
        </authorList>
    </citation>
    <scope>NUCLEOTIDE SEQUENCE</scope>
    <source>
        <strain evidence="15">Z-7014</strain>
    </source>
</reference>
<dbReference type="Gene3D" id="3.30.230.10">
    <property type="match status" value="1"/>
</dbReference>
<dbReference type="InterPro" id="IPR003593">
    <property type="entry name" value="AAA+_ATPase"/>
</dbReference>
<evidence type="ECO:0000256" key="4">
    <source>
        <dbReference type="ARBA" id="ARBA00022771"/>
    </source>
</evidence>
<evidence type="ECO:0000256" key="7">
    <source>
        <dbReference type="ARBA" id="ARBA00022840"/>
    </source>
</evidence>
<dbReference type="PANTHER" id="PTHR32472">
    <property type="entry name" value="DNA REPAIR PROTEIN RADA"/>
    <property type="match status" value="1"/>
</dbReference>
<dbReference type="AlphaFoldDB" id="A0A931AWC5"/>
<dbReference type="CDD" id="cd01121">
    <property type="entry name" value="RadA_SMS_N"/>
    <property type="match status" value="1"/>
</dbReference>
<dbReference type="InterPro" id="IPR014721">
    <property type="entry name" value="Ribsml_uS5_D2-typ_fold_subgr"/>
</dbReference>
<keyword evidence="2 11" id="KW-0547">Nucleotide-binding</keyword>
<evidence type="ECO:0000256" key="5">
    <source>
        <dbReference type="ARBA" id="ARBA00022801"/>
    </source>
</evidence>
<evidence type="ECO:0000256" key="2">
    <source>
        <dbReference type="ARBA" id="ARBA00022741"/>
    </source>
</evidence>
<dbReference type="InterPro" id="IPR020588">
    <property type="entry name" value="RecA_ATP-bd"/>
</dbReference>
<keyword evidence="8 11" id="KW-0346">Stress response</keyword>
<dbReference type="SUPFAM" id="SSF54211">
    <property type="entry name" value="Ribosomal protein S5 domain 2-like"/>
    <property type="match status" value="1"/>
</dbReference>
<keyword evidence="1 11" id="KW-0479">Metal-binding</keyword>
<dbReference type="Proteomes" id="UP000621436">
    <property type="component" value="Unassembled WGS sequence"/>
</dbReference>
<comment type="function">
    <text evidence="11">Plays a role in repairing double-strand DNA breaks, probably involving stabilizing or processing branched DNA or blocked replication forks.</text>
</comment>
<dbReference type="GO" id="GO:0016787">
    <property type="term" value="F:hydrolase activity"/>
    <property type="evidence" value="ECO:0007669"/>
    <property type="project" value="UniProtKB-KW"/>
</dbReference>
<dbReference type="Pfam" id="PF18073">
    <property type="entry name" value="Zn_ribbon_LapB"/>
    <property type="match status" value="1"/>
</dbReference>
<dbReference type="GO" id="GO:0000725">
    <property type="term" value="P:recombinational repair"/>
    <property type="evidence" value="ECO:0007669"/>
    <property type="project" value="UniProtKB-UniRule"/>
</dbReference>
<dbReference type="EMBL" id="JADPIE010000009">
    <property type="protein sequence ID" value="MBF8437985.1"/>
    <property type="molecule type" value="Genomic_DNA"/>
</dbReference>
<keyword evidence="4 13" id="KW-0863">Zinc-finger</keyword>
<dbReference type="GO" id="GO:0003684">
    <property type="term" value="F:damaged DNA binding"/>
    <property type="evidence" value="ECO:0007669"/>
    <property type="project" value="InterPro"/>
</dbReference>
<dbReference type="RefSeq" id="WP_270455053.1">
    <property type="nucleotide sequence ID" value="NZ_JADPIE010000009.1"/>
</dbReference>
<keyword evidence="9 11" id="KW-0238">DNA-binding</keyword>